<feature type="transmembrane region" description="Helical" evidence="5">
    <location>
        <begin position="124"/>
        <end position="143"/>
    </location>
</feature>
<evidence type="ECO:0000256" key="2">
    <source>
        <dbReference type="ARBA" id="ARBA00022692"/>
    </source>
</evidence>
<keyword evidence="2 5" id="KW-0812">Transmembrane</keyword>
<dbReference type="EMBL" id="LN999010">
    <property type="protein sequence ID" value="CUX78908.1"/>
    <property type="molecule type" value="Genomic_DNA"/>
</dbReference>
<feature type="transmembrane region" description="Helical" evidence="5">
    <location>
        <begin position="234"/>
        <end position="252"/>
    </location>
</feature>
<dbReference type="AlphaFoldDB" id="A0A161K9Z9"/>
<dbReference type="RefSeq" id="WP_084448902.1">
    <property type="nucleotide sequence ID" value="NZ_CP015193.1"/>
</dbReference>
<evidence type="ECO:0000256" key="4">
    <source>
        <dbReference type="ARBA" id="ARBA00023136"/>
    </source>
</evidence>
<keyword evidence="3 5" id="KW-1133">Transmembrane helix</keyword>
<dbReference type="GeneID" id="33321517"/>
<dbReference type="InterPro" id="IPR000412">
    <property type="entry name" value="ABC_2_transport"/>
</dbReference>
<dbReference type="PANTHER" id="PTHR43229">
    <property type="entry name" value="NODULATION PROTEIN J"/>
    <property type="match status" value="1"/>
</dbReference>
<organism evidence="7 8">
    <name type="scientific">Thermococcus chitonophagus</name>
    <dbReference type="NCBI Taxonomy" id="54262"/>
    <lineage>
        <taxon>Archaea</taxon>
        <taxon>Methanobacteriati</taxon>
        <taxon>Methanobacteriota</taxon>
        <taxon>Thermococci</taxon>
        <taxon>Thermococcales</taxon>
        <taxon>Thermococcaceae</taxon>
        <taxon>Thermococcus</taxon>
    </lineage>
</organism>
<dbReference type="GO" id="GO:0140359">
    <property type="term" value="F:ABC-type transporter activity"/>
    <property type="evidence" value="ECO:0007669"/>
    <property type="project" value="InterPro"/>
</dbReference>
<keyword evidence="4 5" id="KW-0472">Membrane</keyword>
<proteinExistence type="predicted"/>
<evidence type="ECO:0000256" key="1">
    <source>
        <dbReference type="ARBA" id="ARBA00004141"/>
    </source>
</evidence>
<sequence length="267" mass="29837">MSILAIIDKEFRMFFRYPLRVISSLLVGIVFLVQFIYFGQAILGGRFSPLLQASTGVGDYPTYVLIGYTLWWVSVSPMEASVWGIRRELQRGTFESNVASPTGILKMILGLAIAWMLMDSALMLAVFVFGVLAFHIPISLTAVIKVTPVLFLSFLAFLGFGFMFSGLVMMLKNIGPLANILEFAILFLSGVFFPLSTLPQDVRAISSLIPLTHAANAIRKLFLGYTYSAVSHEIKWMIILIPLYWAVSLAIFKWAERITRMMGYGGY</sequence>
<evidence type="ECO:0000259" key="6">
    <source>
        <dbReference type="PROSITE" id="PS51012"/>
    </source>
</evidence>
<evidence type="ECO:0000313" key="7">
    <source>
        <dbReference type="EMBL" id="CUX78908.1"/>
    </source>
</evidence>
<feature type="transmembrane region" description="Helical" evidence="5">
    <location>
        <begin position="97"/>
        <end position="118"/>
    </location>
</feature>
<comment type="subcellular location">
    <subcellularLocation>
        <location evidence="1">Membrane</location>
        <topology evidence="1">Multi-pass membrane protein</topology>
    </subcellularLocation>
</comment>
<dbReference type="STRING" id="54262.CHITON_2129"/>
<feature type="transmembrane region" description="Helical" evidence="5">
    <location>
        <begin position="21"/>
        <end position="43"/>
    </location>
</feature>
<dbReference type="PROSITE" id="PS51012">
    <property type="entry name" value="ABC_TM2"/>
    <property type="match status" value="1"/>
</dbReference>
<name>A0A161K9Z9_9EURY</name>
<dbReference type="InterPro" id="IPR051784">
    <property type="entry name" value="Nod_factor_ABC_transporter"/>
</dbReference>
<dbReference type="OrthoDB" id="147058at2157"/>
<evidence type="ECO:0000256" key="3">
    <source>
        <dbReference type="ARBA" id="ARBA00022989"/>
    </source>
</evidence>
<feature type="domain" description="ABC transmembrane type-2" evidence="6">
    <location>
        <begin position="19"/>
        <end position="255"/>
    </location>
</feature>
<dbReference type="Pfam" id="PF01061">
    <property type="entry name" value="ABC2_membrane"/>
    <property type="match status" value="1"/>
</dbReference>
<dbReference type="InterPro" id="IPR013525">
    <property type="entry name" value="ABC2_TM"/>
</dbReference>
<dbReference type="PRINTS" id="PR00164">
    <property type="entry name" value="ABC2TRNSPORT"/>
</dbReference>
<protein>
    <submittedName>
        <fullName evidence="7">ABC-type multidrug transport system, permease component</fullName>
    </submittedName>
</protein>
<reference evidence="8" key="1">
    <citation type="submission" date="2016-01" db="EMBL/GenBank/DDBJ databases">
        <authorList>
            <person name="Vorgias C.E."/>
        </authorList>
    </citation>
    <scope>NUCLEOTIDE SEQUENCE [LARGE SCALE GENOMIC DNA]</scope>
</reference>
<evidence type="ECO:0000256" key="5">
    <source>
        <dbReference type="SAM" id="Phobius"/>
    </source>
</evidence>
<dbReference type="PANTHER" id="PTHR43229:SF6">
    <property type="entry name" value="ABC-TYPE MULTIDRUG TRANSPORT SYSTEM, PERMEASE COMPONENT"/>
    <property type="match status" value="1"/>
</dbReference>
<accession>A0A161K9Z9</accession>
<gene>
    <name evidence="7" type="ORF">CHITON_2129</name>
</gene>
<feature type="transmembrane region" description="Helical" evidence="5">
    <location>
        <begin position="150"/>
        <end position="171"/>
    </location>
</feature>
<dbReference type="KEGG" id="tch:CHITON_2129"/>
<evidence type="ECO:0000313" key="8">
    <source>
        <dbReference type="Proteomes" id="UP000093069"/>
    </source>
</evidence>
<dbReference type="GO" id="GO:0043190">
    <property type="term" value="C:ATP-binding cassette (ABC) transporter complex"/>
    <property type="evidence" value="ECO:0007669"/>
    <property type="project" value="InterPro"/>
</dbReference>
<dbReference type="Proteomes" id="UP000093069">
    <property type="component" value="Chromosome I"/>
</dbReference>
<dbReference type="InterPro" id="IPR047817">
    <property type="entry name" value="ABC2_TM_bact-type"/>
</dbReference>
<dbReference type="PIRSF" id="PIRSF006648">
    <property type="entry name" value="DrrB"/>
    <property type="match status" value="1"/>
</dbReference>
<feature type="transmembrane region" description="Helical" evidence="5">
    <location>
        <begin position="63"/>
        <end position="85"/>
    </location>
</feature>